<evidence type="ECO:0000313" key="3">
    <source>
        <dbReference type="Proteomes" id="UP000178155"/>
    </source>
</evidence>
<dbReference type="GO" id="GO:0008832">
    <property type="term" value="F:dGTPase activity"/>
    <property type="evidence" value="ECO:0007669"/>
    <property type="project" value="TreeGrafter"/>
</dbReference>
<dbReference type="Proteomes" id="UP000178155">
    <property type="component" value="Unassembled WGS sequence"/>
</dbReference>
<dbReference type="Pfam" id="PF01966">
    <property type="entry name" value="HD"/>
    <property type="match status" value="1"/>
</dbReference>
<feature type="domain" description="HD/PDEase" evidence="1">
    <location>
        <begin position="49"/>
        <end position="172"/>
    </location>
</feature>
<reference evidence="2 3" key="1">
    <citation type="journal article" date="2016" name="Nat. Commun.">
        <title>Thousands of microbial genomes shed light on interconnected biogeochemical processes in an aquifer system.</title>
        <authorList>
            <person name="Anantharaman K."/>
            <person name="Brown C.T."/>
            <person name="Hug L.A."/>
            <person name="Sharon I."/>
            <person name="Castelle C.J."/>
            <person name="Probst A.J."/>
            <person name="Thomas B.C."/>
            <person name="Singh A."/>
            <person name="Wilkins M.J."/>
            <person name="Karaoz U."/>
            <person name="Brodie E.L."/>
            <person name="Williams K.H."/>
            <person name="Hubbard S.S."/>
            <person name="Banfield J.F."/>
        </authorList>
    </citation>
    <scope>NUCLEOTIDE SEQUENCE [LARGE SCALE GENOMIC DNA]</scope>
</reference>
<comment type="caution">
    <text evidence="2">The sequence shown here is derived from an EMBL/GenBank/DDBJ whole genome shotgun (WGS) entry which is preliminary data.</text>
</comment>
<dbReference type="SMART" id="SM00471">
    <property type="entry name" value="HDc"/>
    <property type="match status" value="1"/>
</dbReference>
<feature type="non-terminal residue" evidence="2">
    <location>
        <position position="366"/>
    </location>
</feature>
<dbReference type="Pfam" id="PF19276">
    <property type="entry name" value="HD_assoc_2"/>
    <property type="match status" value="1"/>
</dbReference>
<name>A0A1F8H7U8_9BACT</name>
<organism evidence="2 3">
    <name type="scientific">Candidatus Yanofskybacteria bacterium RIFCSPLOWO2_02_FULL_47_9b</name>
    <dbReference type="NCBI Taxonomy" id="1802708"/>
    <lineage>
        <taxon>Bacteria</taxon>
        <taxon>Candidatus Yanofskyibacteriota</taxon>
    </lineage>
</organism>
<evidence type="ECO:0000259" key="1">
    <source>
        <dbReference type="SMART" id="SM00471"/>
    </source>
</evidence>
<dbReference type="InterPro" id="IPR003607">
    <property type="entry name" value="HD/PDEase_dom"/>
</dbReference>
<dbReference type="PANTHER" id="PTHR11373">
    <property type="entry name" value="DEOXYNUCLEOSIDE TRIPHOSPHATE TRIPHOSPHOHYDROLASE"/>
    <property type="match status" value="1"/>
</dbReference>
<sequence>MNHYKKYIRIPPGESVDIRPIAGIVAHPLFQRLLHVYQLSTTFFVFPGATHTRFEHAMGVYSKTRRFAARLAEEGVLTAHEAKNVALFALLHDIGHGPFSHLIERLTPYDHDKNGEKILDEMKEAVQESGGDFKLIKKCFDRSSPLCRIVMDKNLGMDKLDYLERDIYHTGFGQRPDVETIMNYLSYIKDDLVIDKKNLEAAKQIQRLYLYMYKEVYLHKSSLISSRFFQKTIALWLSLRHIDPEELWGMTDAELVAYLYTDTDPRLQFLYQCYRRRRFPSTGVVFRVEQKQFKERLAGKKIKVIGEKDKFFKRFQQHASPQELEDMEQQVAKLLKVPAHTILIVPTLAVWRFAPEDILYHDDGEV</sequence>
<dbReference type="InterPro" id="IPR006674">
    <property type="entry name" value="HD_domain"/>
</dbReference>
<dbReference type="SUPFAM" id="SSF109604">
    <property type="entry name" value="HD-domain/PDEase-like"/>
    <property type="match status" value="1"/>
</dbReference>
<proteinExistence type="predicted"/>
<dbReference type="InterPro" id="IPR050135">
    <property type="entry name" value="dGTPase-like"/>
</dbReference>
<accession>A0A1F8H7U8</accession>
<dbReference type="InterPro" id="IPR045509">
    <property type="entry name" value="HD_assoc_2"/>
</dbReference>
<dbReference type="GO" id="GO:0006203">
    <property type="term" value="P:dGTP catabolic process"/>
    <property type="evidence" value="ECO:0007669"/>
    <property type="project" value="TreeGrafter"/>
</dbReference>
<dbReference type="CDD" id="cd00077">
    <property type="entry name" value="HDc"/>
    <property type="match status" value="1"/>
</dbReference>
<dbReference type="EMBL" id="MGKW01000026">
    <property type="protein sequence ID" value="OGN33677.1"/>
    <property type="molecule type" value="Genomic_DNA"/>
</dbReference>
<gene>
    <name evidence="2" type="ORF">A3I39_00005</name>
</gene>
<dbReference type="AlphaFoldDB" id="A0A1F8H7U8"/>
<dbReference type="PANTHER" id="PTHR11373:SF4">
    <property type="entry name" value="DEOXYNUCLEOSIDE TRIPHOSPHATE TRIPHOSPHOHYDROLASE SAMHD1"/>
    <property type="match status" value="1"/>
</dbReference>
<evidence type="ECO:0000313" key="2">
    <source>
        <dbReference type="EMBL" id="OGN33677.1"/>
    </source>
</evidence>
<dbReference type="Gene3D" id="1.10.3210.10">
    <property type="entry name" value="Hypothetical protein af1432"/>
    <property type="match status" value="1"/>
</dbReference>
<protein>
    <recommendedName>
        <fullName evidence="1">HD/PDEase domain-containing protein</fullName>
    </recommendedName>
</protein>